<evidence type="ECO:0000259" key="8">
    <source>
        <dbReference type="PROSITE" id="PS51332"/>
    </source>
</evidence>
<evidence type="ECO:0000256" key="2">
    <source>
        <dbReference type="ARBA" id="ARBA00022603"/>
    </source>
</evidence>
<dbReference type="InterPro" id="IPR007197">
    <property type="entry name" value="rSAM"/>
</dbReference>
<dbReference type="EMBL" id="LCAV01000001">
    <property type="protein sequence ID" value="KKS00040.1"/>
    <property type="molecule type" value="Genomic_DNA"/>
</dbReference>
<dbReference type="PROSITE" id="PS51332">
    <property type="entry name" value="B12_BINDING"/>
    <property type="match status" value="1"/>
</dbReference>
<dbReference type="InterPro" id="IPR058240">
    <property type="entry name" value="rSAM_sf"/>
</dbReference>
<keyword evidence="2 10" id="KW-0489">Methyltransferase</keyword>
<protein>
    <submittedName>
        <fullName evidence="10">Methyltransferase</fullName>
    </submittedName>
</protein>
<keyword evidence="6" id="KW-0408">Iron</keyword>
<dbReference type="STRING" id="1619048.UU49_C0001G0040"/>
<dbReference type="SUPFAM" id="SSF52242">
    <property type="entry name" value="Cobalamin (vitamin B12)-binding domain"/>
    <property type="match status" value="1"/>
</dbReference>
<dbReference type="InterPro" id="IPR023404">
    <property type="entry name" value="rSAM_horseshoe"/>
</dbReference>
<dbReference type="InterPro" id="IPR034466">
    <property type="entry name" value="Methyltransferase_Class_B"/>
</dbReference>
<feature type="domain" description="Radical SAM core" evidence="9">
    <location>
        <begin position="199"/>
        <end position="428"/>
    </location>
</feature>
<dbReference type="SFLD" id="SFLDG01082">
    <property type="entry name" value="B12-binding_domain_containing"/>
    <property type="match status" value="1"/>
</dbReference>
<gene>
    <name evidence="10" type="ORF">UU49_C0001G0040</name>
</gene>
<keyword evidence="4" id="KW-0949">S-adenosyl-L-methionine</keyword>
<reference evidence="10 11" key="1">
    <citation type="journal article" date="2015" name="Nature">
        <title>rRNA introns, odd ribosomes, and small enigmatic genomes across a large radiation of phyla.</title>
        <authorList>
            <person name="Brown C.T."/>
            <person name="Hug L.A."/>
            <person name="Thomas B.C."/>
            <person name="Sharon I."/>
            <person name="Castelle C.J."/>
            <person name="Singh A."/>
            <person name="Wilkins M.J."/>
            <person name="Williams K.H."/>
            <person name="Banfield J.F."/>
        </authorList>
    </citation>
    <scope>NUCLEOTIDE SEQUENCE [LARGE SCALE GENOMIC DNA]</scope>
</reference>
<dbReference type="Pfam" id="PF04055">
    <property type="entry name" value="Radical_SAM"/>
    <property type="match status" value="1"/>
</dbReference>
<dbReference type="Proteomes" id="UP000034108">
    <property type="component" value="Unassembled WGS sequence"/>
</dbReference>
<evidence type="ECO:0000313" key="10">
    <source>
        <dbReference type="EMBL" id="KKS00040.1"/>
    </source>
</evidence>
<evidence type="ECO:0000256" key="7">
    <source>
        <dbReference type="ARBA" id="ARBA00023014"/>
    </source>
</evidence>
<keyword evidence="7" id="KW-0411">Iron-sulfur</keyword>
<dbReference type="PANTHER" id="PTHR43409:SF7">
    <property type="entry name" value="BLL1977 PROTEIN"/>
    <property type="match status" value="1"/>
</dbReference>
<dbReference type="GO" id="GO:0051539">
    <property type="term" value="F:4 iron, 4 sulfur cluster binding"/>
    <property type="evidence" value="ECO:0007669"/>
    <property type="project" value="UniProtKB-KW"/>
</dbReference>
<evidence type="ECO:0000256" key="4">
    <source>
        <dbReference type="ARBA" id="ARBA00022691"/>
    </source>
</evidence>
<dbReference type="GO" id="GO:0031419">
    <property type="term" value="F:cobalamin binding"/>
    <property type="evidence" value="ECO:0007669"/>
    <property type="project" value="InterPro"/>
</dbReference>
<dbReference type="InterPro" id="IPR051198">
    <property type="entry name" value="BchE-like"/>
</dbReference>
<evidence type="ECO:0000256" key="3">
    <source>
        <dbReference type="ARBA" id="ARBA00022679"/>
    </source>
</evidence>
<dbReference type="PROSITE" id="PS51918">
    <property type="entry name" value="RADICAL_SAM"/>
    <property type="match status" value="1"/>
</dbReference>
<evidence type="ECO:0000313" key="11">
    <source>
        <dbReference type="Proteomes" id="UP000034108"/>
    </source>
</evidence>
<dbReference type="CDD" id="cd01335">
    <property type="entry name" value="Radical_SAM"/>
    <property type="match status" value="1"/>
</dbReference>
<dbReference type="PANTHER" id="PTHR43409">
    <property type="entry name" value="ANAEROBIC MAGNESIUM-PROTOPORPHYRIN IX MONOMETHYL ESTER CYCLASE-RELATED"/>
    <property type="match status" value="1"/>
</dbReference>
<comment type="caution">
    <text evidence="10">The sequence shown here is derived from an EMBL/GenBank/DDBJ whole genome shotgun (WGS) entry which is preliminary data.</text>
</comment>
<dbReference type="SMART" id="SM00729">
    <property type="entry name" value="Elp3"/>
    <property type="match status" value="1"/>
</dbReference>
<evidence type="ECO:0000259" key="9">
    <source>
        <dbReference type="PROSITE" id="PS51918"/>
    </source>
</evidence>
<proteinExistence type="predicted"/>
<dbReference type="SFLD" id="SFLDG01123">
    <property type="entry name" value="methyltransferase_(Class_B)"/>
    <property type="match status" value="1"/>
</dbReference>
<dbReference type="InterPro" id="IPR006158">
    <property type="entry name" value="Cobalamin-bd"/>
</dbReference>
<dbReference type="Pfam" id="PF02310">
    <property type="entry name" value="B12-binding"/>
    <property type="match status" value="1"/>
</dbReference>
<dbReference type="SUPFAM" id="SSF102114">
    <property type="entry name" value="Radical SAM enzymes"/>
    <property type="match status" value="1"/>
</dbReference>
<dbReference type="CDD" id="cd02068">
    <property type="entry name" value="radical_SAM_B12_BD"/>
    <property type="match status" value="1"/>
</dbReference>
<evidence type="ECO:0000256" key="1">
    <source>
        <dbReference type="ARBA" id="ARBA00001966"/>
    </source>
</evidence>
<evidence type="ECO:0000256" key="6">
    <source>
        <dbReference type="ARBA" id="ARBA00023004"/>
    </source>
</evidence>
<accession>A0A0G0VGC7</accession>
<comment type="cofactor">
    <cofactor evidence="1">
        <name>[4Fe-4S] cluster</name>
        <dbReference type="ChEBI" id="CHEBI:49883"/>
    </cofactor>
</comment>
<name>A0A0G0VGC7_9BACT</name>
<dbReference type="Gene3D" id="3.80.30.20">
    <property type="entry name" value="tm_1862 like domain"/>
    <property type="match status" value="1"/>
</dbReference>
<keyword evidence="5" id="KW-0479">Metal-binding</keyword>
<dbReference type="GO" id="GO:0046872">
    <property type="term" value="F:metal ion binding"/>
    <property type="evidence" value="ECO:0007669"/>
    <property type="project" value="UniProtKB-KW"/>
</dbReference>
<feature type="domain" description="B12-binding" evidence="8">
    <location>
        <begin position="15"/>
        <end position="150"/>
    </location>
</feature>
<dbReference type="GO" id="GO:0008168">
    <property type="term" value="F:methyltransferase activity"/>
    <property type="evidence" value="ECO:0007669"/>
    <property type="project" value="UniProtKB-KW"/>
</dbReference>
<dbReference type="InterPro" id="IPR036724">
    <property type="entry name" value="Cobalamin-bd_sf"/>
</dbReference>
<dbReference type="GO" id="GO:0032259">
    <property type="term" value="P:methylation"/>
    <property type="evidence" value="ECO:0007669"/>
    <property type="project" value="UniProtKB-KW"/>
</dbReference>
<keyword evidence="3 10" id="KW-0808">Transferase</keyword>
<dbReference type="AlphaFoldDB" id="A0A0G0VGC7"/>
<evidence type="ECO:0000256" key="5">
    <source>
        <dbReference type="ARBA" id="ARBA00022723"/>
    </source>
</evidence>
<sequence>MGMMKILLLQPLVPRHILWGKFEKGEGFVPPIGLLCLAAFLRDKGYDVLIKDAQVERLTEEDLVHYLRNGAFDVVGISTFTNSIAFSYYTAKIVKLALPGCQLVFGGVHATILPEQTLNDCPEADYIILGEGEFRMEKLLKYLEGKMIDLKEIDGVAYRRDGKNEVQPALGVIKDIDSLPLPAYDLVEMRKYVPHPSQYKTLPNYPLIIQRGCPYLCNFCSAHIVHGRNVRFKSVDKVMVELRLLKEKYGAKGVYFQDSTFLINKVYISELLNRMIKEKLNLVWACNTRVNTVDPEILSLMRRAGCWMIAYGIESGNQKSLNLMKKGVTVEQNEQAVKLTKKAGIAPVCCYILCLPGENYEDSLNTVKFALKLRSQMALFYLPVPYPGTELLELCRLEGGLQPNAKWEDYSALDFSNPVYVNPLIGKEKMQELLSLAYKKYYSNFVVILENVISVRSITDIKKYLTAFRAIFNF</sequence>
<dbReference type="SFLD" id="SFLDS00029">
    <property type="entry name" value="Radical_SAM"/>
    <property type="match status" value="1"/>
</dbReference>
<organism evidence="10 11">
    <name type="scientific">Candidatus Magasanikbacteria bacterium GW2011_GWC2_41_17</name>
    <dbReference type="NCBI Taxonomy" id="1619048"/>
    <lineage>
        <taxon>Bacteria</taxon>
        <taxon>Candidatus Magasanikiibacteriota</taxon>
    </lineage>
</organism>
<dbReference type="InterPro" id="IPR006638">
    <property type="entry name" value="Elp3/MiaA/NifB-like_rSAM"/>
</dbReference>
<dbReference type="Gene3D" id="3.40.50.280">
    <property type="entry name" value="Cobalamin-binding domain"/>
    <property type="match status" value="1"/>
</dbReference>